<evidence type="ECO:0000313" key="3">
    <source>
        <dbReference type="Proteomes" id="UP000006045"/>
    </source>
</evidence>
<proteinExistence type="predicted"/>
<dbReference type="Pfam" id="PF07238">
    <property type="entry name" value="PilZ"/>
    <property type="match status" value="1"/>
</dbReference>
<dbReference type="AlphaFoldDB" id="A0A7U9CRK6"/>
<dbReference type="EMBL" id="CM001561">
    <property type="protein sequence ID" value="EJZ59714.1"/>
    <property type="molecule type" value="Genomic_DNA"/>
</dbReference>
<feature type="domain" description="PilZ" evidence="1">
    <location>
        <begin position="56"/>
        <end position="156"/>
    </location>
</feature>
<gene>
    <name evidence="2" type="ORF">I1A_004067</name>
</gene>
<dbReference type="Proteomes" id="UP000006045">
    <property type="component" value="Chromosome"/>
</dbReference>
<evidence type="ECO:0000313" key="2">
    <source>
        <dbReference type="EMBL" id="EJZ59714.1"/>
    </source>
</evidence>
<dbReference type="InterPro" id="IPR009875">
    <property type="entry name" value="PilZ_domain"/>
</dbReference>
<accession>A0A7U9CRK6</accession>
<organism evidence="2 3">
    <name type="scientific">Pseudomonas fluorescens R124</name>
    <dbReference type="NCBI Taxonomy" id="743713"/>
    <lineage>
        <taxon>Bacteria</taxon>
        <taxon>Pseudomonadati</taxon>
        <taxon>Pseudomonadota</taxon>
        <taxon>Gammaproteobacteria</taxon>
        <taxon>Pseudomonadales</taxon>
        <taxon>Pseudomonadaceae</taxon>
        <taxon>Pseudomonas</taxon>
    </lineage>
</organism>
<evidence type="ECO:0000259" key="1">
    <source>
        <dbReference type="Pfam" id="PF07238"/>
    </source>
</evidence>
<name>A0A7U9CRK6_PSEFL</name>
<sequence length="170" mass="19130">MSRGNTCDWSLLRRWRIGDHPTGSGESAAAIQARSEAKVRLCDGALHGELRMFTDRRIERHQLPYFLRVFNSVTDKPIGFLGNVSEDGLMLISQLPMMIGAEFHLRLKIPASDGCQQVIDLNACCLWCHEDATPLHYDAGFSLQRPPPEYAQLVRALKQYFSFQPLPASA</sequence>
<protein>
    <recommendedName>
        <fullName evidence="1">PilZ domain-containing protein</fullName>
    </recommendedName>
</protein>
<dbReference type="GO" id="GO:0035438">
    <property type="term" value="F:cyclic-di-GMP binding"/>
    <property type="evidence" value="ECO:0007669"/>
    <property type="project" value="InterPro"/>
</dbReference>
<reference evidence="2 3" key="1">
    <citation type="submission" date="2012-08" db="EMBL/GenBank/DDBJ databases">
        <title>The genome of cave-isolated P. fluorescens strain R124 demonstrates phenotypic adaptation to the mineral environment.</title>
        <authorList>
            <person name="Barton M.D."/>
            <person name="Petronio M."/>
            <person name="Giarrizzo J.G."/>
            <person name="Bowling B.V."/>
            <person name="Barton H.A."/>
        </authorList>
    </citation>
    <scope>NUCLEOTIDE SEQUENCE [LARGE SCALE GENOMIC DNA]</scope>
    <source>
        <strain evidence="2 3">R124</strain>
    </source>
</reference>